<proteinExistence type="predicted"/>
<dbReference type="Proteomes" id="UP000564378">
    <property type="component" value="Unassembled WGS sequence"/>
</dbReference>
<dbReference type="AlphaFoldDB" id="A0A842HY36"/>
<keyword evidence="3" id="KW-1185">Reference proteome</keyword>
<comment type="caution">
    <text evidence="2">The sequence shown here is derived from an EMBL/GenBank/DDBJ whole genome shotgun (WGS) entry which is preliminary data.</text>
</comment>
<evidence type="ECO:0000256" key="1">
    <source>
        <dbReference type="SAM" id="Phobius"/>
    </source>
</evidence>
<organism evidence="2 3">
    <name type="scientific">Parasphingopyxis marina</name>
    <dbReference type="NCBI Taxonomy" id="2761622"/>
    <lineage>
        <taxon>Bacteria</taxon>
        <taxon>Pseudomonadati</taxon>
        <taxon>Pseudomonadota</taxon>
        <taxon>Alphaproteobacteria</taxon>
        <taxon>Sphingomonadales</taxon>
        <taxon>Sphingomonadaceae</taxon>
        <taxon>Parasphingopyxis</taxon>
    </lineage>
</organism>
<feature type="transmembrane region" description="Helical" evidence="1">
    <location>
        <begin position="80"/>
        <end position="102"/>
    </location>
</feature>
<gene>
    <name evidence="2" type="ORF">H6P80_09035</name>
</gene>
<dbReference type="EMBL" id="JACJVJ010000002">
    <property type="protein sequence ID" value="MBC2777765.1"/>
    <property type="molecule type" value="Genomic_DNA"/>
</dbReference>
<protein>
    <submittedName>
        <fullName evidence="2">Phage holin family protein</fullName>
    </submittedName>
</protein>
<keyword evidence="1" id="KW-1133">Transmembrane helix</keyword>
<keyword evidence="1" id="KW-0812">Transmembrane</keyword>
<sequence length="142" mass="15224">MSDNGREDIAYGELLARLFEDGERFARARLKLYRALIFYRISQARMSALLMLSAVLIAAAACVALMLALVVSLAQYTGPFLAGIIVGGGGLAIAVGLGYAAVRRFPDLDDQLLDNDDLPWLPEDPVPDELTTGAPAVEKVDA</sequence>
<evidence type="ECO:0000313" key="3">
    <source>
        <dbReference type="Proteomes" id="UP000564378"/>
    </source>
</evidence>
<evidence type="ECO:0000313" key="2">
    <source>
        <dbReference type="EMBL" id="MBC2777765.1"/>
    </source>
</evidence>
<feature type="transmembrane region" description="Helical" evidence="1">
    <location>
        <begin position="48"/>
        <end position="74"/>
    </location>
</feature>
<keyword evidence="1" id="KW-0472">Membrane</keyword>
<dbReference type="RefSeq" id="WP_185801080.1">
    <property type="nucleotide sequence ID" value="NZ_JACJVJ010000002.1"/>
</dbReference>
<reference evidence="2 3" key="1">
    <citation type="submission" date="2020-08" db="EMBL/GenBank/DDBJ databases">
        <title>Draft genome sequence of Parasphingopyxis sp. GrpM-11.</title>
        <authorList>
            <person name="Oh J."/>
            <person name="Roh D.-H."/>
        </authorList>
    </citation>
    <scope>NUCLEOTIDE SEQUENCE [LARGE SCALE GENOMIC DNA]</scope>
    <source>
        <strain evidence="2 3">GrpM-11</strain>
    </source>
</reference>
<name>A0A842HY36_9SPHN</name>
<accession>A0A842HY36</accession>